<evidence type="ECO:0000256" key="1">
    <source>
        <dbReference type="PIRSR" id="PIRSR006661-1"/>
    </source>
</evidence>
<dbReference type="PANTHER" id="PTHR43169:SF2">
    <property type="entry name" value="NAD_GMP SYNTHASE DOMAIN-CONTAINING PROTEIN"/>
    <property type="match status" value="1"/>
</dbReference>
<dbReference type="CDD" id="cd01990">
    <property type="entry name" value="LarE-like"/>
    <property type="match status" value="1"/>
</dbReference>
<evidence type="ECO:0000313" key="2">
    <source>
        <dbReference type="EMBL" id="QDU44368.1"/>
    </source>
</evidence>
<dbReference type="SUPFAM" id="SSF52402">
    <property type="entry name" value="Adenine nucleotide alpha hydrolases-like"/>
    <property type="match status" value="1"/>
</dbReference>
<dbReference type="NCBIfam" id="TIGR00268">
    <property type="entry name" value="ATP-dependent sacrificial sulfur transferase LarE"/>
    <property type="match status" value="1"/>
</dbReference>
<dbReference type="EMBL" id="CP036276">
    <property type="protein sequence ID" value="QDU44368.1"/>
    <property type="molecule type" value="Genomic_DNA"/>
</dbReference>
<sequence length="285" mass="31284">MSDSLPVQLVEKRDALLGILSGYGRVAVAFSAGIDSTVVAKAAQLACGDRAVAVTADSPSLAGGELEEAKRLAALIGIRHQVVRTEEFENSDYLKNASNRCYFCKTELYTQLEGLAPQLNVDVIVNGANLDDRGDHRPGMQAASEHDIRSPLIEAEFTKADVRALAADWELPIWDKPASPCLSSRIAYGLSVTPERVRRVDEAECFLREELGLRELRVRHEPNDLARIEVPVTALARFANDDIRDKITTHFKSLGFKFITLDLEGFRSGSMNSVLPLESLTMSAK</sequence>
<dbReference type="AlphaFoldDB" id="A0A517ZPF8"/>
<accession>A0A517ZPF8</accession>
<keyword evidence="3" id="KW-1185">Reference proteome</keyword>
<dbReference type="GO" id="GO:0016783">
    <property type="term" value="F:sulfurtransferase activity"/>
    <property type="evidence" value="ECO:0007669"/>
    <property type="project" value="InterPro"/>
</dbReference>
<gene>
    <name evidence="2" type="ORF">Mal52_28490</name>
</gene>
<evidence type="ECO:0000313" key="3">
    <source>
        <dbReference type="Proteomes" id="UP000319383"/>
    </source>
</evidence>
<feature type="active site" description="Nucleophile and sulfur donor" evidence="1">
    <location>
        <position position="181"/>
    </location>
</feature>
<proteinExistence type="predicted"/>
<protein>
    <recommendedName>
        <fullName evidence="4">tRNA-specific 2-thiouridylase MnmA</fullName>
    </recommendedName>
</protein>
<dbReference type="PANTHER" id="PTHR43169">
    <property type="entry name" value="EXSB FAMILY PROTEIN"/>
    <property type="match status" value="1"/>
</dbReference>
<reference evidence="2 3" key="1">
    <citation type="submission" date="2019-02" db="EMBL/GenBank/DDBJ databases">
        <title>Deep-cultivation of Planctomycetes and their phenomic and genomic characterization uncovers novel biology.</title>
        <authorList>
            <person name="Wiegand S."/>
            <person name="Jogler M."/>
            <person name="Boedeker C."/>
            <person name="Pinto D."/>
            <person name="Vollmers J."/>
            <person name="Rivas-Marin E."/>
            <person name="Kohn T."/>
            <person name="Peeters S.H."/>
            <person name="Heuer A."/>
            <person name="Rast P."/>
            <person name="Oberbeckmann S."/>
            <person name="Bunk B."/>
            <person name="Jeske O."/>
            <person name="Meyerdierks A."/>
            <person name="Storesund J.E."/>
            <person name="Kallscheuer N."/>
            <person name="Luecker S."/>
            <person name="Lage O.M."/>
            <person name="Pohl T."/>
            <person name="Merkel B.J."/>
            <person name="Hornburger P."/>
            <person name="Mueller R.-W."/>
            <person name="Bruemmer F."/>
            <person name="Labrenz M."/>
            <person name="Spormann A.M."/>
            <person name="Op den Camp H."/>
            <person name="Overmann J."/>
            <person name="Amann R."/>
            <person name="Jetten M.S.M."/>
            <person name="Mascher T."/>
            <person name="Medema M.H."/>
            <person name="Devos D.P."/>
            <person name="Kaster A.-K."/>
            <person name="Ovreas L."/>
            <person name="Rohde M."/>
            <person name="Galperin M.Y."/>
            <person name="Jogler C."/>
        </authorList>
    </citation>
    <scope>NUCLEOTIDE SEQUENCE [LARGE SCALE GENOMIC DNA]</scope>
    <source>
        <strain evidence="2 3">Mal52</strain>
    </source>
</reference>
<dbReference type="Gene3D" id="3.40.50.620">
    <property type="entry name" value="HUPs"/>
    <property type="match status" value="1"/>
</dbReference>
<dbReference type="PIRSF" id="PIRSF006661">
    <property type="entry name" value="PP-lp_UCP006661"/>
    <property type="match status" value="1"/>
</dbReference>
<dbReference type="InterPro" id="IPR052188">
    <property type="entry name" value="Ni-pincer_cofactor_biosynth"/>
</dbReference>
<dbReference type="InterPro" id="IPR005232">
    <property type="entry name" value="LarE"/>
</dbReference>
<organism evidence="2 3">
    <name type="scientific">Symmachiella dynata</name>
    <dbReference type="NCBI Taxonomy" id="2527995"/>
    <lineage>
        <taxon>Bacteria</taxon>
        <taxon>Pseudomonadati</taxon>
        <taxon>Planctomycetota</taxon>
        <taxon>Planctomycetia</taxon>
        <taxon>Planctomycetales</taxon>
        <taxon>Planctomycetaceae</taxon>
        <taxon>Symmachiella</taxon>
    </lineage>
</organism>
<dbReference type="InterPro" id="IPR014729">
    <property type="entry name" value="Rossmann-like_a/b/a_fold"/>
</dbReference>
<name>A0A517ZPF8_9PLAN</name>
<dbReference type="Proteomes" id="UP000319383">
    <property type="component" value="Chromosome"/>
</dbReference>
<dbReference type="KEGG" id="sdyn:Mal52_28490"/>
<evidence type="ECO:0008006" key="4">
    <source>
        <dbReference type="Google" id="ProtNLM"/>
    </source>
</evidence>
<dbReference type="RefSeq" id="WP_145376737.1">
    <property type="nucleotide sequence ID" value="NZ_CP036276.1"/>
</dbReference>